<evidence type="ECO:0000313" key="2">
    <source>
        <dbReference type="Proteomes" id="UP000011529"/>
    </source>
</evidence>
<dbReference type="Proteomes" id="UP000011529">
    <property type="component" value="Unassembled WGS sequence"/>
</dbReference>
<accession>M2ASH8</accession>
<name>M2ASH8_9BACT</name>
<evidence type="ECO:0000313" key="1">
    <source>
        <dbReference type="EMBL" id="EMB15677.1"/>
    </source>
</evidence>
<proteinExistence type="predicted"/>
<gene>
    <name evidence="1" type="ORF">RE6C_03587</name>
</gene>
<dbReference type="AlphaFoldDB" id="M2ASH8"/>
<comment type="caution">
    <text evidence="1">The sequence shown here is derived from an EMBL/GenBank/DDBJ whole genome shotgun (WGS) entry which is preliminary data.</text>
</comment>
<reference evidence="1" key="1">
    <citation type="submission" date="2012-11" db="EMBL/GenBank/DDBJ databases">
        <title>Permanent draft genomes of Rhodopirellula europaea strain SH398 and 6C.</title>
        <authorList>
            <person name="Richter M."/>
            <person name="Richter-Heitmann T."/>
            <person name="Frank C."/>
            <person name="Harder J."/>
            <person name="Glockner F.O."/>
        </authorList>
    </citation>
    <scope>NUCLEOTIDE SEQUENCE</scope>
    <source>
        <strain evidence="1">6C</strain>
    </source>
</reference>
<protein>
    <submittedName>
        <fullName evidence="1">Uncharacterized protein</fullName>
    </submittedName>
</protein>
<sequence length="47" mass="5245">MVAGLVERKLRESDKAELIGRDPMWPPPHVSINLVRIGGSAKSETRF</sequence>
<reference evidence="1" key="2">
    <citation type="journal article" date="2013" name="Mar. Genomics">
        <title>Expression of sulfatases in Rhodopirellula baltica and the diversity of sulfatases in the genus Rhodopirellula.</title>
        <authorList>
            <person name="Wegner C.E."/>
            <person name="Richter-Heitmann T."/>
            <person name="Klindworth A."/>
            <person name="Klockow C."/>
            <person name="Richter M."/>
            <person name="Achstetter T."/>
            <person name="Glockner F.O."/>
            <person name="Harder J."/>
        </authorList>
    </citation>
    <scope>NUCLEOTIDE SEQUENCE [LARGE SCALE GENOMIC DNA]</scope>
    <source>
        <strain evidence="1">6C</strain>
    </source>
</reference>
<organism evidence="1 2">
    <name type="scientific">Rhodopirellula europaea 6C</name>
    <dbReference type="NCBI Taxonomy" id="1263867"/>
    <lineage>
        <taxon>Bacteria</taxon>
        <taxon>Pseudomonadati</taxon>
        <taxon>Planctomycetota</taxon>
        <taxon>Planctomycetia</taxon>
        <taxon>Pirellulales</taxon>
        <taxon>Pirellulaceae</taxon>
        <taxon>Rhodopirellula</taxon>
    </lineage>
</organism>
<keyword evidence="2" id="KW-1185">Reference proteome</keyword>
<dbReference type="EMBL" id="ANMO01000166">
    <property type="protein sequence ID" value="EMB15677.1"/>
    <property type="molecule type" value="Genomic_DNA"/>
</dbReference>